<organism evidence="1 2">
    <name type="scientific">Balaenoptera physalus</name>
    <name type="common">Fin whale</name>
    <name type="synonym">Balaena physalus</name>
    <dbReference type="NCBI Taxonomy" id="9770"/>
    <lineage>
        <taxon>Eukaryota</taxon>
        <taxon>Metazoa</taxon>
        <taxon>Chordata</taxon>
        <taxon>Craniata</taxon>
        <taxon>Vertebrata</taxon>
        <taxon>Euteleostomi</taxon>
        <taxon>Mammalia</taxon>
        <taxon>Eutheria</taxon>
        <taxon>Laurasiatheria</taxon>
        <taxon>Artiodactyla</taxon>
        <taxon>Whippomorpha</taxon>
        <taxon>Cetacea</taxon>
        <taxon>Mysticeti</taxon>
        <taxon>Balaenopteridae</taxon>
        <taxon>Balaenoptera</taxon>
    </lineage>
</organism>
<evidence type="ECO:0000313" key="2">
    <source>
        <dbReference type="Proteomes" id="UP000437017"/>
    </source>
</evidence>
<gene>
    <name evidence="1" type="ORF">E2I00_013097</name>
</gene>
<proteinExistence type="predicted"/>
<keyword evidence="2" id="KW-1185">Reference proteome</keyword>
<name>A0A643C4T0_BALPH</name>
<accession>A0A643C4T0</accession>
<dbReference type="AlphaFoldDB" id="A0A643C4T0"/>
<dbReference type="EMBL" id="SGJD01002643">
    <property type="protein sequence ID" value="KAB0394958.1"/>
    <property type="molecule type" value="Genomic_DNA"/>
</dbReference>
<comment type="caution">
    <text evidence="1">The sequence shown here is derived from an EMBL/GenBank/DDBJ whole genome shotgun (WGS) entry which is preliminary data.</text>
</comment>
<sequence length="99" mass="11085">WSDWLRSQHFSRRPTYPRMVWNTAHSSVTQPPFCFQGCISPLDCHQGIGPAVCSRGCMAESCQGRPFGALSFHLCWVGFVISTIMMRASAKLWLCCGIS</sequence>
<reference evidence="1 2" key="1">
    <citation type="journal article" date="2019" name="PLoS ONE">
        <title>Genomic analyses reveal an absence of contemporary introgressive admixture between fin whales and blue whales, despite known hybrids.</title>
        <authorList>
            <person name="Westbury M.V."/>
            <person name="Petersen B."/>
            <person name="Lorenzen E.D."/>
        </authorList>
    </citation>
    <scope>NUCLEOTIDE SEQUENCE [LARGE SCALE GENOMIC DNA]</scope>
    <source>
        <strain evidence="1">FinWhale-01</strain>
    </source>
</reference>
<feature type="non-terminal residue" evidence="1">
    <location>
        <position position="99"/>
    </location>
</feature>
<feature type="non-terminal residue" evidence="1">
    <location>
        <position position="1"/>
    </location>
</feature>
<protein>
    <submittedName>
        <fullName evidence="1">Uncharacterized protein</fullName>
    </submittedName>
</protein>
<dbReference type="Proteomes" id="UP000437017">
    <property type="component" value="Unassembled WGS sequence"/>
</dbReference>
<evidence type="ECO:0000313" key="1">
    <source>
        <dbReference type="EMBL" id="KAB0394958.1"/>
    </source>
</evidence>